<dbReference type="Gene3D" id="3.90.1530.30">
    <property type="match status" value="1"/>
</dbReference>
<dbReference type="Pfam" id="PF07506">
    <property type="entry name" value="RepB"/>
    <property type="match status" value="1"/>
</dbReference>
<dbReference type="AlphaFoldDB" id="A0A316J3G1"/>
<proteinExistence type="inferred from homology"/>
<accession>A0A316J3G1</accession>
<dbReference type="OrthoDB" id="7908920at2"/>
<dbReference type="GO" id="GO:0003677">
    <property type="term" value="F:DNA binding"/>
    <property type="evidence" value="ECO:0007669"/>
    <property type="project" value="InterPro"/>
</dbReference>
<dbReference type="InterPro" id="IPR036086">
    <property type="entry name" value="ParB/Sulfiredoxin_sf"/>
</dbReference>
<gene>
    <name evidence="3" type="primary">repB</name>
    <name evidence="3" type="ORF">DKP76_18635</name>
</gene>
<dbReference type="EMBL" id="QGDB01000021">
    <property type="protein sequence ID" value="PWL16224.1"/>
    <property type="molecule type" value="Genomic_DNA"/>
</dbReference>
<name>A0A316J3G1_9HYPH</name>
<dbReference type="GO" id="GO:0007059">
    <property type="term" value="P:chromosome segregation"/>
    <property type="evidence" value="ECO:0007669"/>
    <property type="project" value="TreeGrafter"/>
</dbReference>
<sequence length="334" mass="37390">MNKRRDALRDFLTPITSNHQFSAENTPRRPQVSSGALQSMNDAITGLSHEADELRRALADGQAIVELDTHLIDASFVKDRLDDYLGADFDALLNSIQENGQVVPVLVRPNPEQPDRYQTAYGHRRIAALKQLGLKVKAFIRDMSDDELIIAQGNENLERKDLSFIEKALFARRLEDRGTTRAVIMATFGTSSRGVLSEMIALARKLPEEFIQAIGAAPGIGRPKWDLMATMLAEKPYSLETVLNSDAFQKLNSTERFDTIFALLKQANKVSSGATLQGWRSDDSLLRVVSKSKSKAYAVEFSEAEGKAFGEWISDNMTRLYEEYKSVNQRNKES</sequence>
<dbReference type="InterPro" id="IPR004437">
    <property type="entry name" value="ParB/RepB/Spo0J"/>
</dbReference>
<dbReference type="SMART" id="SM00470">
    <property type="entry name" value="ParB"/>
    <property type="match status" value="1"/>
</dbReference>
<dbReference type="Pfam" id="PF02195">
    <property type="entry name" value="ParB_N"/>
    <property type="match status" value="1"/>
</dbReference>
<dbReference type="InterPro" id="IPR050336">
    <property type="entry name" value="Chromosome_partition/occlusion"/>
</dbReference>
<dbReference type="Proteomes" id="UP000245865">
    <property type="component" value="Unassembled WGS sequence"/>
</dbReference>
<feature type="domain" description="ParB-like N-terminal" evidence="2">
    <location>
        <begin position="65"/>
        <end position="157"/>
    </location>
</feature>
<comment type="caution">
    <text evidence="3">The sequence shown here is derived from an EMBL/GenBank/DDBJ whole genome shotgun (WGS) entry which is preliminary data.</text>
</comment>
<protein>
    <submittedName>
        <fullName evidence="3">Plasmid partitioning protein RepB</fullName>
    </submittedName>
</protein>
<dbReference type="RefSeq" id="WP_109708145.1">
    <property type="nucleotide sequence ID" value="NZ_QGDB01000021.1"/>
</dbReference>
<dbReference type="InterPro" id="IPR017819">
    <property type="entry name" value="Plasmid_partition_RepB"/>
</dbReference>
<dbReference type="InterPro" id="IPR037972">
    <property type="entry name" value="RepB_N"/>
</dbReference>
<dbReference type="GO" id="GO:0005694">
    <property type="term" value="C:chromosome"/>
    <property type="evidence" value="ECO:0007669"/>
    <property type="project" value="TreeGrafter"/>
</dbReference>
<dbReference type="CDD" id="cd16405">
    <property type="entry name" value="RepB_like_N"/>
    <property type="match status" value="1"/>
</dbReference>
<dbReference type="Gene3D" id="1.10.10.2830">
    <property type="match status" value="1"/>
</dbReference>
<evidence type="ECO:0000313" key="3">
    <source>
        <dbReference type="EMBL" id="PWL16224.1"/>
    </source>
</evidence>
<dbReference type="SUPFAM" id="SSF110849">
    <property type="entry name" value="ParB/Sulfiredoxin"/>
    <property type="match status" value="1"/>
</dbReference>
<keyword evidence="4" id="KW-1185">Reference proteome</keyword>
<dbReference type="InterPro" id="IPR011111">
    <property type="entry name" value="Plasmid_RepB"/>
</dbReference>
<comment type="similarity">
    <text evidence="1">Belongs to the ParB family.</text>
</comment>
<dbReference type="NCBIfam" id="TIGR03454">
    <property type="entry name" value="partition_RepB"/>
    <property type="match status" value="1"/>
</dbReference>
<dbReference type="NCBIfam" id="TIGR00180">
    <property type="entry name" value="parB_part"/>
    <property type="match status" value="1"/>
</dbReference>
<evidence type="ECO:0000313" key="4">
    <source>
        <dbReference type="Proteomes" id="UP000245865"/>
    </source>
</evidence>
<dbReference type="SUPFAM" id="SSF109709">
    <property type="entry name" value="KorB DNA-binding domain-like"/>
    <property type="match status" value="1"/>
</dbReference>
<dbReference type="PANTHER" id="PTHR33375:SF1">
    <property type="entry name" value="CHROMOSOME-PARTITIONING PROTEIN PARB-RELATED"/>
    <property type="match status" value="1"/>
</dbReference>
<dbReference type="InterPro" id="IPR003115">
    <property type="entry name" value="ParB_N"/>
</dbReference>
<evidence type="ECO:0000259" key="2">
    <source>
        <dbReference type="SMART" id="SM00470"/>
    </source>
</evidence>
<organism evidence="3 4">
    <name type="scientific">Falsochrobactrum shanghaiense</name>
    <dbReference type="NCBI Taxonomy" id="2201899"/>
    <lineage>
        <taxon>Bacteria</taxon>
        <taxon>Pseudomonadati</taxon>
        <taxon>Pseudomonadota</taxon>
        <taxon>Alphaproteobacteria</taxon>
        <taxon>Hyphomicrobiales</taxon>
        <taxon>Brucellaceae</taxon>
        <taxon>Falsochrobactrum</taxon>
    </lineage>
</organism>
<evidence type="ECO:0000256" key="1">
    <source>
        <dbReference type="ARBA" id="ARBA00006295"/>
    </source>
</evidence>
<reference evidence="3 4" key="1">
    <citation type="submission" date="2018-05" db="EMBL/GenBank/DDBJ databases">
        <title>Comparative genomic sequence analysis between strain HN4 and CCM 8460T (Falsochrobactrum ovis) will provide more evidence to prove that HN4 is a new species of Falsochrobactrum.</title>
        <authorList>
            <person name="Lyu W."/>
            <person name="Sun L."/>
            <person name="Yao L."/>
        </authorList>
    </citation>
    <scope>NUCLEOTIDE SEQUENCE [LARGE SCALE GENOMIC DNA]</scope>
    <source>
        <strain evidence="3 4">HN4</strain>
    </source>
</reference>
<dbReference type="PANTHER" id="PTHR33375">
    <property type="entry name" value="CHROMOSOME-PARTITIONING PROTEIN PARB-RELATED"/>
    <property type="match status" value="1"/>
</dbReference>